<keyword evidence="5 6" id="KW-0472">Membrane</keyword>
<dbReference type="NCBIfam" id="TIGR02229">
    <property type="entry name" value="caa3_sub_IV"/>
    <property type="match status" value="1"/>
</dbReference>
<dbReference type="InterPro" id="IPR011743">
    <property type="entry name" value="Caa3_sub_IV"/>
</dbReference>
<evidence type="ECO:0000313" key="8">
    <source>
        <dbReference type="Proteomes" id="UP000198635"/>
    </source>
</evidence>
<accession>A0A1I4A3I8</accession>
<keyword evidence="3 6" id="KW-0812">Transmembrane</keyword>
<keyword evidence="4 6" id="KW-1133">Transmembrane helix</keyword>
<evidence type="ECO:0000256" key="4">
    <source>
        <dbReference type="ARBA" id="ARBA00022989"/>
    </source>
</evidence>
<dbReference type="Pfam" id="PF03626">
    <property type="entry name" value="COX4_pro"/>
    <property type="match status" value="1"/>
</dbReference>
<evidence type="ECO:0000256" key="3">
    <source>
        <dbReference type="ARBA" id="ARBA00022692"/>
    </source>
</evidence>
<dbReference type="STRING" id="52560.SAMN04488082_12928"/>
<proteinExistence type="predicted"/>
<evidence type="ECO:0000256" key="6">
    <source>
        <dbReference type="SAM" id="Phobius"/>
    </source>
</evidence>
<feature type="transmembrane region" description="Helical" evidence="6">
    <location>
        <begin position="12"/>
        <end position="31"/>
    </location>
</feature>
<dbReference type="GO" id="GO:0005886">
    <property type="term" value="C:plasma membrane"/>
    <property type="evidence" value="ECO:0007669"/>
    <property type="project" value="UniProtKB-SubCell"/>
</dbReference>
<evidence type="ECO:0000256" key="5">
    <source>
        <dbReference type="ARBA" id="ARBA00023136"/>
    </source>
</evidence>
<organism evidence="7 8">
    <name type="scientific">Desulfomicrobium apsheronum</name>
    <dbReference type="NCBI Taxonomy" id="52560"/>
    <lineage>
        <taxon>Bacteria</taxon>
        <taxon>Pseudomonadati</taxon>
        <taxon>Thermodesulfobacteriota</taxon>
        <taxon>Desulfovibrionia</taxon>
        <taxon>Desulfovibrionales</taxon>
        <taxon>Desulfomicrobiaceae</taxon>
        <taxon>Desulfomicrobium</taxon>
    </lineage>
</organism>
<evidence type="ECO:0000313" key="7">
    <source>
        <dbReference type="EMBL" id="SFK50893.1"/>
    </source>
</evidence>
<keyword evidence="8" id="KW-1185">Reference proteome</keyword>
<name>A0A1I4A3I8_9BACT</name>
<protein>
    <submittedName>
        <fullName evidence="7">Cytochrome c oxidase subunit 4</fullName>
    </submittedName>
</protein>
<sequence>MTTQKHILPFALLTRIWLVLMALTGVTVGVASFDFGYLNVLVAMTVASTKALLVIFFFMHLKYENRTLGAFVLLVFVILAIFIGFTFFDVAMRPEAGS</sequence>
<reference evidence="8" key="1">
    <citation type="submission" date="2016-10" db="EMBL/GenBank/DDBJ databases">
        <authorList>
            <person name="Varghese N."/>
            <person name="Submissions S."/>
        </authorList>
    </citation>
    <scope>NUCLEOTIDE SEQUENCE [LARGE SCALE GENOMIC DNA]</scope>
    <source>
        <strain evidence="8">DSM 5918</strain>
    </source>
</reference>
<dbReference type="RefSeq" id="WP_092379465.1">
    <property type="nucleotide sequence ID" value="NZ_FORX01000029.1"/>
</dbReference>
<feature type="transmembrane region" description="Helical" evidence="6">
    <location>
        <begin position="68"/>
        <end position="88"/>
    </location>
</feature>
<evidence type="ECO:0000256" key="1">
    <source>
        <dbReference type="ARBA" id="ARBA00004651"/>
    </source>
</evidence>
<feature type="transmembrane region" description="Helical" evidence="6">
    <location>
        <begin position="37"/>
        <end position="61"/>
    </location>
</feature>
<dbReference type="InterPro" id="IPR005171">
    <property type="entry name" value="Cyt_c_oxidase_su4_prok"/>
</dbReference>
<keyword evidence="2" id="KW-1003">Cell membrane</keyword>
<dbReference type="Proteomes" id="UP000198635">
    <property type="component" value="Unassembled WGS sequence"/>
</dbReference>
<gene>
    <name evidence="7" type="ORF">SAMN04488082_12928</name>
</gene>
<dbReference type="EMBL" id="FORX01000029">
    <property type="protein sequence ID" value="SFK50893.1"/>
    <property type="molecule type" value="Genomic_DNA"/>
</dbReference>
<dbReference type="AlphaFoldDB" id="A0A1I4A3I8"/>
<evidence type="ECO:0000256" key="2">
    <source>
        <dbReference type="ARBA" id="ARBA00022475"/>
    </source>
</evidence>
<dbReference type="OrthoDB" id="1495022at2"/>
<comment type="subcellular location">
    <subcellularLocation>
        <location evidence="1">Cell membrane</location>
        <topology evidence="1">Multi-pass membrane protein</topology>
    </subcellularLocation>
</comment>